<gene>
    <name evidence="6" type="ORF">C0Q70_05344</name>
</gene>
<feature type="domain" description="Rieske" evidence="5">
    <location>
        <begin position="11"/>
        <end position="110"/>
    </location>
</feature>
<dbReference type="PROSITE" id="PS51296">
    <property type="entry name" value="RIESKE"/>
    <property type="match status" value="1"/>
</dbReference>
<dbReference type="Gene3D" id="2.102.10.10">
    <property type="entry name" value="Rieske [2Fe-2S] iron-sulphur domain"/>
    <property type="match status" value="1"/>
</dbReference>
<keyword evidence="7" id="KW-1185">Reference proteome</keyword>
<evidence type="ECO:0000259" key="5">
    <source>
        <dbReference type="PROSITE" id="PS51296"/>
    </source>
</evidence>
<evidence type="ECO:0000256" key="2">
    <source>
        <dbReference type="ARBA" id="ARBA00022723"/>
    </source>
</evidence>
<keyword evidence="2" id="KW-0479">Metal-binding</keyword>
<dbReference type="InterPro" id="IPR036922">
    <property type="entry name" value="Rieske_2Fe-2S_sf"/>
</dbReference>
<dbReference type="InterPro" id="IPR017941">
    <property type="entry name" value="Rieske_2Fe-2S"/>
</dbReference>
<dbReference type="OMA" id="PCRLMYS"/>
<evidence type="ECO:0000313" key="6">
    <source>
        <dbReference type="EMBL" id="PVD34082.1"/>
    </source>
</evidence>
<evidence type="ECO:0000256" key="3">
    <source>
        <dbReference type="ARBA" id="ARBA00023004"/>
    </source>
</evidence>
<dbReference type="OrthoDB" id="426882at2759"/>
<dbReference type="PANTHER" id="PTHR21496:SF19">
    <property type="entry name" value="SI:CH211-212D10.2"/>
    <property type="match status" value="1"/>
</dbReference>
<dbReference type="PANTHER" id="PTHR21496">
    <property type="entry name" value="FERREDOXIN-RELATED"/>
    <property type="match status" value="1"/>
</dbReference>
<dbReference type="GO" id="GO:0046872">
    <property type="term" value="F:metal ion binding"/>
    <property type="evidence" value="ECO:0007669"/>
    <property type="project" value="UniProtKB-KW"/>
</dbReference>
<dbReference type="Pfam" id="PF00355">
    <property type="entry name" value="Rieske"/>
    <property type="match status" value="1"/>
</dbReference>
<sequence>MAGHTDCVPQWQVVGHVNELKNRQCRRLYTASGIDLALFCVKQEQFYITGAACPHARGPLDQGDIEDIGGDPHVVCPLHFYTFDLQTGQSSSGLKVDTFVTDVRDNQLYVLHSEAVSVKPLKKSPRSD</sequence>
<dbReference type="GO" id="GO:0051537">
    <property type="term" value="F:2 iron, 2 sulfur cluster binding"/>
    <property type="evidence" value="ECO:0007669"/>
    <property type="project" value="UniProtKB-KW"/>
</dbReference>
<proteinExistence type="predicted"/>
<dbReference type="STRING" id="400727.A0A2T7PL08"/>
<dbReference type="AlphaFoldDB" id="A0A2T7PL08"/>
<keyword evidence="1" id="KW-0001">2Fe-2S</keyword>
<organism evidence="6 7">
    <name type="scientific">Pomacea canaliculata</name>
    <name type="common">Golden apple snail</name>
    <dbReference type="NCBI Taxonomy" id="400727"/>
    <lineage>
        <taxon>Eukaryota</taxon>
        <taxon>Metazoa</taxon>
        <taxon>Spiralia</taxon>
        <taxon>Lophotrochozoa</taxon>
        <taxon>Mollusca</taxon>
        <taxon>Gastropoda</taxon>
        <taxon>Caenogastropoda</taxon>
        <taxon>Architaenioglossa</taxon>
        <taxon>Ampullarioidea</taxon>
        <taxon>Ampullariidae</taxon>
        <taxon>Pomacea</taxon>
    </lineage>
</organism>
<evidence type="ECO:0000256" key="1">
    <source>
        <dbReference type="ARBA" id="ARBA00022714"/>
    </source>
</evidence>
<keyword evidence="4" id="KW-0411">Iron-sulfur</keyword>
<evidence type="ECO:0000256" key="4">
    <source>
        <dbReference type="ARBA" id="ARBA00023014"/>
    </source>
</evidence>
<protein>
    <recommendedName>
        <fullName evidence="5">Rieske domain-containing protein</fullName>
    </recommendedName>
</protein>
<reference evidence="6 7" key="1">
    <citation type="submission" date="2018-04" db="EMBL/GenBank/DDBJ databases">
        <title>The genome of golden apple snail Pomacea canaliculata provides insight into stress tolerance and invasive adaptation.</title>
        <authorList>
            <person name="Liu C."/>
            <person name="Liu B."/>
            <person name="Ren Y."/>
            <person name="Zhang Y."/>
            <person name="Wang H."/>
            <person name="Li S."/>
            <person name="Jiang F."/>
            <person name="Yin L."/>
            <person name="Zhang G."/>
            <person name="Qian W."/>
            <person name="Fan W."/>
        </authorList>
    </citation>
    <scope>NUCLEOTIDE SEQUENCE [LARGE SCALE GENOMIC DNA]</scope>
    <source>
        <strain evidence="6">SZHN2017</strain>
        <tissue evidence="6">Muscle</tissue>
    </source>
</reference>
<evidence type="ECO:0000313" key="7">
    <source>
        <dbReference type="Proteomes" id="UP000245119"/>
    </source>
</evidence>
<dbReference type="EMBL" id="PZQS01000003">
    <property type="protein sequence ID" value="PVD34082.1"/>
    <property type="molecule type" value="Genomic_DNA"/>
</dbReference>
<accession>A0A2T7PL08</accession>
<keyword evidence="3" id="KW-0408">Iron</keyword>
<name>A0A2T7PL08_POMCA</name>
<dbReference type="SUPFAM" id="SSF50022">
    <property type="entry name" value="ISP domain"/>
    <property type="match status" value="1"/>
</dbReference>
<comment type="caution">
    <text evidence="6">The sequence shown here is derived from an EMBL/GenBank/DDBJ whole genome shotgun (WGS) entry which is preliminary data.</text>
</comment>
<dbReference type="Proteomes" id="UP000245119">
    <property type="component" value="Linkage Group LG3"/>
</dbReference>